<dbReference type="Proteomes" id="UP000282184">
    <property type="component" value="Unassembled WGS sequence"/>
</dbReference>
<dbReference type="OrthoDB" id="7058782at2"/>
<dbReference type="InterPro" id="IPR029278">
    <property type="entry name" value="Imm26"/>
</dbReference>
<evidence type="ECO:0000313" key="1">
    <source>
        <dbReference type="EMBL" id="RTQ52536.1"/>
    </source>
</evidence>
<dbReference type="Pfam" id="PF15428">
    <property type="entry name" value="Imm26"/>
    <property type="match status" value="1"/>
</dbReference>
<accession>A0A431U7C1</accession>
<keyword evidence="2" id="KW-1185">Reference proteome</keyword>
<dbReference type="EMBL" id="RXOF01000002">
    <property type="protein sequence ID" value="RTQ52536.1"/>
    <property type="molecule type" value="Genomic_DNA"/>
</dbReference>
<proteinExistence type="predicted"/>
<gene>
    <name evidence="1" type="ORF">EJV47_05865</name>
</gene>
<evidence type="ECO:0000313" key="2">
    <source>
        <dbReference type="Proteomes" id="UP000282184"/>
    </source>
</evidence>
<comment type="caution">
    <text evidence="1">The sequence shown here is derived from an EMBL/GenBank/DDBJ whole genome shotgun (WGS) entry which is preliminary data.</text>
</comment>
<dbReference type="AlphaFoldDB" id="A0A431U7C1"/>
<protein>
    <submittedName>
        <fullName evidence="1">Uncharacterized protein</fullName>
    </submittedName>
</protein>
<organism evidence="1 2">
    <name type="scientific">Hymenobacter gummosus</name>
    <dbReference type="NCBI Taxonomy" id="1776032"/>
    <lineage>
        <taxon>Bacteria</taxon>
        <taxon>Pseudomonadati</taxon>
        <taxon>Bacteroidota</taxon>
        <taxon>Cytophagia</taxon>
        <taxon>Cytophagales</taxon>
        <taxon>Hymenobacteraceae</taxon>
        <taxon>Hymenobacter</taxon>
    </lineage>
</organism>
<name>A0A431U7C1_9BACT</name>
<sequence length="179" mass="20203">MLADMKTTYPFSPKSNRSLLPGQFWSISLTSGRFACGRVLDVPPTEEKQLREFYAGLMDWVGDNPPTAERIAGSRIIEQGLTHIKTITARNAMILGCRPLELDQLQLPFTVAQSCWQPGAVVMQGYQEVRASYPEEHPWKYISGPEGIRKVEQSEALPVQSTWGYNFIYLLAEKHFGHS</sequence>
<reference evidence="1 2" key="1">
    <citation type="submission" date="2018-12" db="EMBL/GenBank/DDBJ databases">
        <title>Hymenobacter gummosus sp. nov., isolated from a spring.</title>
        <authorList>
            <person name="Nie L."/>
        </authorList>
    </citation>
    <scope>NUCLEOTIDE SEQUENCE [LARGE SCALE GENOMIC DNA]</scope>
    <source>
        <strain evidence="1 2">KCTC 52166</strain>
    </source>
</reference>